<keyword evidence="6 10" id="KW-0378">Hydrolase</keyword>
<comment type="caution">
    <text evidence="13">The sequence shown here is derived from an EMBL/GenBank/DDBJ whole genome shotgun (WGS) entry which is preliminary data.</text>
</comment>
<evidence type="ECO:0000256" key="7">
    <source>
        <dbReference type="ARBA" id="ARBA00022837"/>
    </source>
</evidence>
<dbReference type="Pfam" id="PF02929">
    <property type="entry name" value="Bgal_small_N"/>
    <property type="match status" value="1"/>
</dbReference>
<dbReference type="PANTHER" id="PTHR46323:SF2">
    <property type="entry name" value="BETA-GALACTOSIDASE"/>
    <property type="match status" value="1"/>
</dbReference>
<evidence type="ECO:0000256" key="10">
    <source>
        <dbReference type="RuleBase" id="RU361154"/>
    </source>
</evidence>
<evidence type="ECO:0000256" key="4">
    <source>
        <dbReference type="ARBA" id="ARBA00011245"/>
    </source>
</evidence>
<evidence type="ECO:0000256" key="3">
    <source>
        <dbReference type="ARBA" id="ARBA00007401"/>
    </source>
</evidence>
<dbReference type="InterPro" id="IPR004199">
    <property type="entry name" value="B-gal_small/dom_5"/>
</dbReference>
<dbReference type="InterPro" id="IPR017853">
    <property type="entry name" value="GH"/>
</dbReference>
<keyword evidence="11" id="KW-0732">Signal</keyword>
<evidence type="ECO:0000256" key="9">
    <source>
        <dbReference type="ARBA" id="ARBA00032230"/>
    </source>
</evidence>
<dbReference type="InterPro" id="IPR006104">
    <property type="entry name" value="Glyco_hydro_2_N"/>
</dbReference>
<dbReference type="Pfam" id="PF02836">
    <property type="entry name" value="Glyco_hydro_2_C"/>
    <property type="match status" value="1"/>
</dbReference>
<dbReference type="EC" id="3.2.1.23" evidence="5 10"/>
<evidence type="ECO:0000259" key="12">
    <source>
        <dbReference type="SMART" id="SM01038"/>
    </source>
</evidence>
<dbReference type="InterPro" id="IPR036156">
    <property type="entry name" value="Beta-gal/glucu_dom_sf"/>
</dbReference>
<reference evidence="14" key="1">
    <citation type="journal article" date="2019" name="Int. J. Syst. Evol. Microbiol.">
        <title>The Global Catalogue of Microorganisms (GCM) 10K type strain sequencing project: providing services to taxonomists for standard genome sequencing and annotation.</title>
        <authorList>
            <consortium name="The Broad Institute Genomics Platform"/>
            <consortium name="The Broad Institute Genome Sequencing Center for Infectious Disease"/>
            <person name="Wu L."/>
            <person name="Ma J."/>
        </authorList>
    </citation>
    <scope>NUCLEOTIDE SEQUENCE [LARGE SCALE GENOMIC DNA]</scope>
    <source>
        <strain evidence="14">KCTC 52127</strain>
    </source>
</reference>
<dbReference type="Proteomes" id="UP001597508">
    <property type="component" value="Unassembled WGS sequence"/>
</dbReference>
<dbReference type="InterPro" id="IPR023230">
    <property type="entry name" value="Glyco_hydro_2_CS"/>
</dbReference>
<dbReference type="InterPro" id="IPR006102">
    <property type="entry name" value="Ig-like_GH2"/>
</dbReference>
<dbReference type="SMART" id="SM01038">
    <property type="entry name" value="Bgal_small_N"/>
    <property type="match status" value="1"/>
</dbReference>
<evidence type="ECO:0000256" key="8">
    <source>
        <dbReference type="ARBA" id="ARBA00023295"/>
    </source>
</evidence>
<dbReference type="InterPro" id="IPR013783">
    <property type="entry name" value="Ig-like_fold"/>
</dbReference>
<comment type="cofactor">
    <cofactor evidence="2">
        <name>Ca(2+)</name>
        <dbReference type="ChEBI" id="CHEBI:29108"/>
    </cofactor>
</comment>
<accession>A0ABW5LVZ3</accession>
<feature type="chain" id="PRO_5045694378" description="Beta-galactosidase" evidence="11">
    <location>
        <begin position="30"/>
        <end position="1047"/>
    </location>
</feature>
<feature type="signal peptide" evidence="11">
    <location>
        <begin position="1"/>
        <end position="29"/>
    </location>
</feature>
<comment type="subunit">
    <text evidence="4">Monomer.</text>
</comment>
<dbReference type="InterPro" id="IPR050347">
    <property type="entry name" value="Bact_Beta-galactosidase"/>
</dbReference>
<dbReference type="PROSITE" id="PS00608">
    <property type="entry name" value="GLYCOSYL_HYDROL_F2_2"/>
    <property type="match status" value="1"/>
</dbReference>
<evidence type="ECO:0000313" key="14">
    <source>
        <dbReference type="Proteomes" id="UP001597508"/>
    </source>
</evidence>
<dbReference type="PROSITE" id="PS00719">
    <property type="entry name" value="GLYCOSYL_HYDROL_F2_1"/>
    <property type="match status" value="1"/>
</dbReference>
<dbReference type="Pfam" id="PF02837">
    <property type="entry name" value="Glyco_hydro_2_N"/>
    <property type="match status" value="1"/>
</dbReference>
<evidence type="ECO:0000256" key="5">
    <source>
        <dbReference type="ARBA" id="ARBA00012756"/>
    </source>
</evidence>
<dbReference type="Gene3D" id="3.20.20.80">
    <property type="entry name" value="Glycosidases"/>
    <property type="match status" value="1"/>
</dbReference>
<dbReference type="SUPFAM" id="SSF74650">
    <property type="entry name" value="Galactose mutarotase-like"/>
    <property type="match status" value="1"/>
</dbReference>
<organism evidence="13 14">
    <name type="scientific">Pseudotenacibaculum haliotis</name>
    <dbReference type="NCBI Taxonomy" id="1862138"/>
    <lineage>
        <taxon>Bacteria</taxon>
        <taxon>Pseudomonadati</taxon>
        <taxon>Bacteroidota</taxon>
        <taxon>Flavobacteriia</taxon>
        <taxon>Flavobacteriales</taxon>
        <taxon>Flavobacteriaceae</taxon>
        <taxon>Pseudotenacibaculum</taxon>
    </lineage>
</organism>
<dbReference type="SUPFAM" id="SSF49303">
    <property type="entry name" value="beta-Galactosidase/glucuronidase domain"/>
    <property type="match status" value="2"/>
</dbReference>
<dbReference type="SUPFAM" id="SSF49785">
    <property type="entry name" value="Galactose-binding domain-like"/>
    <property type="match status" value="1"/>
</dbReference>
<dbReference type="GO" id="GO:0016787">
    <property type="term" value="F:hydrolase activity"/>
    <property type="evidence" value="ECO:0007669"/>
    <property type="project" value="UniProtKB-KW"/>
</dbReference>
<gene>
    <name evidence="13" type="ORF">ACFSRZ_08960</name>
</gene>
<feature type="domain" description="Beta galactosidase small chain/" evidence="12">
    <location>
        <begin position="768"/>
        <end position="1042"/>
    </location>
</feature>
<name>A0ABW5LVZ3_9FLAO</name>
<dbReference type="InterPro" id="IPR006103">
    <property type="entry name" value="Glyco_hydro_2_cat"/>
</dbReference>
<protein>
    <recommendedName>
        <fullName evidence="5 10">Beta-galactosidase</fullName>
        <ecNumber evidence="5 10">3.2.1.23</ecNumber>
    </recommendedName>
    <alternativeName>
        <fullName evidence="9 10">Lactase</fullName>
    </alternativeName>
</protein>
<dbReference type="Gene3D" id="2.70.98.10">
    <property type="match status" value="1"/>
</dbReference>
<dbReference type="Gene3D" id="2.60.40.10">
    <property type="entry name" value="Immunoglobulins"/>
    <property type="match status" value="2"/>
</dbReference>
<evidence type="ECO:0000256" key="11">
    <source>
        <dbReference type="SAM" id="SignalP"/>
    </source>
</evidence>
<dbReference type="InterPro" id="IPR014718">
    <property type="entry name" value="GH-type_carb-bd"/>
</dbReference>
<dbReference type="InterPro" id="IPR032312">
    <property type="entry name" value="LacZ_4"/>
</dbReference>
<keyword evidence="7" id="KW-0106">Calcium</keyword>
<keyword evidence="8 10" id="KW-0326">Glycosidase</keyword>
<keyword evidence="14" id="KW-1185">Reference proteome</keyword>
<dbReference type="Pfam" id="PF16353">
    <property type="entry name" value="LacZ_4"/>
    <property type="match status" value="1"/>
</dbReference>
<dbReference type="PRINTS" id="PR00132">
    <property type="entry name" value="GLHYDRLASE2"/>
</dbReference>
<evidence type="ECO:0000256" key="6">
    <source>
        <dbReference type="ARBA" id="ARBA00022801"/>
    </source>
</evidence>
<dbReference type="InterPro" id="IPR006101">
    <property type="entry name" value="Glyco_hydro_2"/>
</dbReference>
<dbReference type="SUPFAM" id="SSF51445">
    <property type="entry name" value="(Trans)glycosidases"/>
    <property type="match status" value="1"/>
</dbReference>
<dbReference type="RefSeq" id="WP_379666212.1">
    <property type="nucleotide sequence ID" value="NZ_JBHULH010000004.1"/>
</dbReference>
<dbReference type="InterPro" id="IPR008979">
    <property type="entry name" value="Galactose-bd-like_sf"/>
</dbReference>
<comment type="similarity">
    <text evidence="3 10">Belongs to the glycosyl hydrolase 2 family.</text>
</comment>
<dbReference type="EMBL" id="JBHULH010000004">
    <property type="protein sequence ID" value="MFD2567502.1"/>
    <property type="molecule type" value="Genomic_DNA"/>
</dbReference>
<comment type="catalytic activity">
    <reaction evidence="1 10">
        <text>Hydrolysis of terminal non-reducing beta-D-galactose residues in beta-D-galactosides.</text>
        <dbReference type="EC" id="3.2.1.23"/>
    </reaction>
</comment>
<evidence type="ECO:0000313" key="13">
    <source>
        <dbReference type="EMBL" id="MFD2567502.1"/>
    </source>
</evidence>
<dbReference type="Gene3D" id="2.60.120.260">
    <property type="entry name" value="Galactose-binding domain-like"/>
    <property type="match status" value="1"/>
</dbReference>
<evidence type="ECO:0000256" key="2">
    <source>
        <dbReference type="ARBA" id="ARBA00001913"/>
    </source>
</evidence>
<proteinExistence type="inferred from homology"/>
<sequence length="1047" mass="121187">MKSSTRLKKHYLFFSCIVAFITMSSSVLAQTLDPVIENPEVIEINKLSARATFFPYNSIDKALKGNVENANNYHSLNGIWKFHWSKNPEQRPKDFYKDNYDDSAWSSIPVPSNWEVEGFGIPIYVNTTYPFNLKNPSPPDIPDGYNPVGSYKREFTLPANWKEKEIFIHFGAVKSAFYIWVNGVKVGYSQGSKLPAEFDLTDYVKPGKNSIALEVYRWSDGSYLEAQDFWRISGIERDVYLYARPKTFIQDFTVKAGLINNYSDGDFNLEVLIKNTTSKTQKRSLEVQLSSQNSTIYSEEEKVELKKGNETSVDFKKVFSKIKPWSGEAPNLYRLTIVLKDKKGKVIEVINRKIGFRTSEVKNGQYLLNGKPILFKGVNRHEHDAEKGHVVSKESMLKDIQIFKKYNINAVRTSHYPNDPYWYELCDEYGIYVIDEANIESHGMGYNLSRTLGNDRRFLKAHKERMKRMVERDKNHPSIVIWSMGNEAGNGYNFYETYLLAKELDATRPVQYERAWLEWNSDLYVPMYSRPWDIEKYAKNPSYKKSLVLCEYAHAMGNSLGGFKEYWDLFEKYDKLQGGFIWDYVDQGLKTVKNGKEIYAYGGDFGPKDIPSDNNFLNNGLVQPDRTPNPHINEVKHIQQNIKFYEEDLSKGKISVKNWYFFRDLSNYELKWEILENGKPIQKGIIQNLNVLPQQKEPLQIPYKTTFKEGKEYFLNVEAFLKTKEPLLNKGYKIAYQQFLVQKGKSVEQEVSKPDSEIHYNLSENTVEVTGEHFKVTFDKELGTFTNYIYKGTQLIDKGAQVNFWRAPVDNDYGAWTPTKYKEWKTAGKTEKVSMLVEKISNTQLKITFSKAIHKGDAQFTQTYLIDGEGRINITNDFNAIKGKHTDFYRFGNKLKLSKQYTGFSWYGKGPFEAYPDRQHAAKVGVYNQTIEEQYHPYIRPQETGNKLDIRWAKLTQENGYGIQVYGDKLLSISALHYSEDDLNSGDKKVQKHAGELTARPEVFLNIDGMQSGLGSIDSWGALPLKKYRLPFKSYKYSYWIVPIVSK</sequence>
<dbReference type="PANTHER" id="PTHR46323">
    <property type="entry name" value="BETA-GALACTOSIDASE"/>
    <property type="match status" value="1"/>
</dbReference>
<dbReference type="Pfam" id="PF00703">
    <property type="entry name" value="Glyco_hydro_2"/>
    <property type="match status" value="1"/>
</dbReference>
<dbReference type="InterPro" id="IPR011013">
    <property type="entry name" value="Gal_mutarotase_sf_dom"/>
</dbReference>
<evidence type="ECO:0000256" key="1">
    <source>
        <dbReference type="ARBA" id="ARBA00001412"/>
    </source>
</evidence>
<dbReference type="InterPro" id="IPR023232">
    <property type="entry name" value="Glyco_hydro_2_AS"/>
</dbReference>